<reference evidence="7 8" key="1">
    <citation type="journal article" date="2014" name="Appl. Environ. Microbiol.">
        <title>Genomic encyclopedia of type strains of the genus Bifidobacterium.</title>
        <authorList>
            <person name="Milani C."/>
            <person name="Lugli G.A."/>
            <person name="Duranti S."/>
            <person name="Turroni F."/>
            <person name="Bottacini F."/>
            <person name="Mangifesta M."/>
            <person name="Sanchez B."/>
            <person name="Viappiani A."/>
            <person name="Mancabelli L."/>
            <person name="Taminiau B."/>
            <person name="Delcenserie V."/>
            <person name="Barrangou R."/>
            <person name="Margolles A."/>
            <person name="van Sinderen D."/>
            <person name="Ventura M."/>
        </authorList>
    </citation>
    <scope>NUCLEOTIDE SEQUENCE [LARGE SCALE GENOMIC DNA]</scope>
    <source>
        <strain evidence="7 8">LMG 11587</strain>
    </source>
</reference>
<feature type="compositionally biased region" description="Low complexity" evidence="5">
    <location>
        <begin position="16"/>
        <end position="29"/>
    </location>
</feature>
<evidence type="ECO:0000256" key="3">
    <source>
        <dbReference type="ARBA" id="ARBA00018111"/>
    </source>
</evidence>
<dbReference type="EMBL" id="CP006018">
    <property type="protein sequence ID" value="AIC91758.1"/>
    <property type="molecule type" value="Genomic_DNA"/>
</dbReference>
<comment type="subcellular location">
    <subcellularLocation>
        <location evidence="1">Cytoplasm</location>
    </subcellularLocation>
</comment>
<evidence type="ECO:0000313" key="8">
    <source>
        <dbReference type="Proteomes" id="UP000028569"/>
    </source>
</evidence>
<organism evidence="7 8">
    <name type="scientific">Bifidobacterium [indicum] DSM 20214 = LMG 11587</name>
    <dbReference type="NCBI Taxonomy" id="1341694"/>
    <lineage>
        <taxon>Bacteria</taxon>
        <taxon>Bacillati</taxon>
        <taxon>Actinomycetota</taxon>
        <taxon>Actinomycetes</taxon>
        <taxon>Bifidobacteriales</taxon>
        <taxon>Bifidobacteriaceae</taxon>
        <taxon>Bifidobacterium</taxon>
    </lineage>
</organism>
<evidence type="ECO:0000256" key="1">
    <source>
        <dbReference type="ARBA" id="ARBA00004496"/>
    </source>
</evidence>
<dbReference type="PANTHER" id="PTHR33602:SF1">
    <property type="entry name" value="REGULATORY PROTEIN RECX FAMILY PROTEIN"/>
    <property type="match status" value="1"/>
</dbReference>
<dbReference type="HOGENOM" id="CLU_066607_1_0_11"/>
<proteinExistence type="inferred from homology"/>
<feature type="region of interest" description="Disordered" evidence="5">
    <location>
        <begin position="1"/>
        <end position="71"/>
    </location>
</feature>
<gene>
    <name evidence="7" type="ORF">BINDI_0478</name>
</gene>
<dbReference type="InterPro" id="IPR036388">
    <property type="entry name" value="WH-like_DNA-bd_sf"/>
</dbReference>
<keyword evidence="8" id="KW-1185">Reference proteome</keyword>
<accession>A0A087VTZ2</accession>
<dbReference type="Pfam" id="PF21982">
    <property type="entry name" value="RecX_HTH1"/>
    <property type="match status" value="1"/>
</dbReference>
<dbReference type="GO" id="GO:0005737">
    <property type="term" value="C:cytoplasm"/>
    <property type="evidence" value="ECO:0007669"/>
    <property type="project" value="UniProtKB-SubCell"/>
</dbReference>
<dbReference type="GO" id="GO:0006282">
    <property type="term" value="P:regulation of DNA repair"/>
    <property type="evidence" value="ECO:0007669"/>
    <property type="project" value="InterPro"/>
</dbReference>
<dbReference type="InterPro" id="IPR053926">
    <property type="entry name" value="RecX_HTH_1st"/>
</dbReference>
<dbReference type="KEGG" id="bii:BINDI_0478"/>
<evidence type="ECO:0000256" key="4">
    <source>
        <dbReference type="ARBA" id="ARBA00022490"/>
    </source>
</evidence>
<feature type="domain" description="RecX first three-helical" evidence="6">
    <location>
        <begin position="89"/>
        <end position="128"/>
    </location>
</feature>
<sequence>MISAEDFLKSNPIRLPETGEPEPGAPAQDGDGDSSDQGNRIDSQERGRTRFKRKGRRAYPVHQPKAGGFGASDMAAKEVRPDADSVDACREAALTLLDASARSSGTLAQRLSNKGFTGPTIEQVITRLTQLGLLDDRRYAQDLLRSCLHRTMGERGALNEMTRKGLDRSLSEDVIARAAEEGLFVDSAYELGRKVAKRTEGLAPDVRRRRLWGAGSRKGHNPSLLIQVANDLLADSDTDV</sequence>
<evidence type="ECO:0000256" key="2">
    <source>
        <dbReference type="ARBA" id="ARBA00009695"/>
    </source>
</evidence>
<protein>
    <recommendedName>
        <fullName evidence="3">Regulatory protein RecX</fullName>
    </recommendedName>
</protein>
<evidence type="ECO:0000313" key="7">
    <source>
        <dbReference type="EMBL" id="AIC91758.1"/>
    </source>
</evidence>
<dbReference type="Gene3D" id="1.10.10.10">
    <property type="entry name" value="Winged helix-like DNA-binding domain superfamily/Winged helix DNA-binding domain"/>
    <property type="match status" value="1"/>
</dbReference>
<dbReference type="Proteomes" id="UP000028569">
    <property type="component" value="Chromosome"/>
</dbReference>
<keyword evidence="4" id="KW-0963">Cytoplasm</keyword>
<name>A0A087VTZ2_9BIFI</name>
<dbReference type="OrthoDB" id="3238942at2"/>
<dbReference type="AlphaFoldDB" id="A0A087VTZ2"/>
<dbReference type="PANTHER" id="PTHR33602">
    <property type="entry name" value="REGULATORY PROTEIN RECX FAMILY PROTEIN"/>
    <property type="match status" value="1"/>
</dbReference>
<feature type="compositionally biased region" description="Basic residues" evidence="5">
    <location>
        <begin position="49"/>
        <end position="59"/>
    </location>
</feature>
<evidence type="ECO:0000259" key="6">
    <source>
        <dbReference type="Pfam" id="PF21982"/>
    </source>
</evidence>
<comment type="similarity">
    <text evidence="2">Belongs to the RecX family.</text>
</comment>
<evidence type="ECO:0000256" key="5">
    <source>
        <dbReference type="SAM" id="MobiDB-lite"/>
    </source>
</evidence>
<dbReference type="RefSeq" id="WP_033489909.1">
    <property type="nucleotide sequence ID" value="NZ_CP006018.1"/>
</dbReference>
<dbReference type="InterPro" id="IPR003783">
    <property type="entry name" value="Regulatory_RecX"/>
</dbReference>